<reference evidence="2" key="1">
    <citation type="submission" date="2013-11" db="EMBL/GenBank/DDBJ databases">
        <title>Draft genome sequence of the broad-host-range Rhizobium sp. LPU83 strain, a member of the low-genetic diversity Oregon-like Rhizobium sp. group.</title>
        <authorList>
            <person name="Wibberg D."/>
            <person name="Puehler A."/>
            <person name="Schlueter A."/>
        </authorList>
    </citation>
    <scope>NUCLEOTIDE SEQUENCE [LARGE SCALE GENOMIC DNA]</scope>
    <source>
        <strain evidence="2">LPU83</strain>
    </source>
</reference>
<dbReference type="Proteomes" id="UP000019443">
    <property type="component" value="Chromosome"/>
</dbReference>
<dbReference type="PATRIC" id="fig|348824.6.peg.2119"/>
<name>W6RG08_9HYPH</name>
<evidence type="ECO:0000256" key="1">
    <source>
        <dbReference type="SAM" id="MobiDB-lite"/>
    </source>
</evidence>
<dbReference type="InterPro" id="IPR006944">
    <property type="entry name" value="Phage/GTA_portal"/>
</dbReference>
<dbReference type="Gene3D" id="3.30.1120.70">
    <property type="match status" value="1"/>
</dbReference>
<organism evidence="2 3">
    <name type="scientific">Rhizobium favelukesii</name>
    <dbReference type="NCBI Taxonomy" id="348824"/>
    <lineage>
        <taxon>Bacteria</taxon>
        <taxon>Pseudomonadati</taxon>
        <taxon>Pseudomonadota</taxon>
        <taxon>Alphaproteobacteria</taxon>
        <taxon>Hyphomicrobiales</taxon>
        <taxon>Rhizobiaceae</taxon>
        <taxon>Rhizobium/Agrobacterium group</taxon>
        <taxon>Rhizobium</taxon>
    </lineage>
</organism>
<dbReference type="eggNOG" id="COG4695">
    <property type="taxonomic scope" value="Bacteria"/>
</dbReference>
<evidence type="ECO:0000313" key="2">
    <source>
        <dbReference type="EMBL" id="CDM57628.1"/>
    </source>
</evidence>
<feature type="region of interest" description="Disordered" evidence="1">
    <location>
        <begin position="388"/>
        <end position="409"/>
    </location>
</feature>
<proteinExistence type="predicted"/>
<dbReference type="Gene3D" id="1.20.1270.210">
    <property type="match status" value="1"/>
</dbReference>
<sequence>MKIASVVTKAATALGLRQEQKAYSLSDPAINELFGVVPTASGVSITGYSAMRVPAVLQAVRLISETIGSLPCKLYRDSDGSKEAAKDNTGHKITHSRANDWTSAGQLRVDLTIDALLRGAGYAQVVRASDDRPLELHRLDPSKVQQRFEDDGEPFYLVSTERGQVRLSYRDVLYIPAFAGVSPVKLGREAIGVAAVLERHASQFFSSGARPSGIITNEKLQGGEAGSTAIANILKSWRKWRASANGDPLVMDAGWKFEQPTMASTDAQFIENRLEQINEVARIFGVPPHMLYQLERATWSNAEQMAASFLQLCLRPWLDKWQDAYATVLLSDDERDSHYFEFVIDDLQRADAAGRAEIFGKLVAMRAMTPNEVRAAMNLPALAGGDELANPYTTASGPAERQQPKETAE</sequence>
<dbReference type="EMBL" id="HG916852">
    <property type="protein sequence ID" value="CDM57628.1"/>
    <property type="molecule type" value="Genomic_DNA"/>
</dbReference>
<dbReference type="InterPro" id="IPR006427">
    <property type="entry name" value="Portal_HK97"/>
</dbReference>
<gene>
    <name evidence="2" type="ORF">LPU83_1969</name>
</gene>
<dbReference type="HOGENOM" id="CLU_033789_0_1_5"/>
<accession>W6RG08</accession>
<dbReference type="Gene3D" id="3.40.140.120">
    <property type="match status" value="1"/>
</dbReference>
<dbReference type="Pfam" id="PF04860">
    <property type="entry name" value="Phage_portal"/>
    <property type="match status" value="1"/>
</dbReference>
<keyword evidence="3" id="KW-1185">Reference proteome</keyword>
<dbReference type="NCBIfam" id="TIGR01537">
    <property type="entry name" value="portal_HK97"/>
    <property type="match status" value="1"/>
</dbReference>
<protein>
    <submittedName>
        <fullName evidence="2">Conserved protein</fullName>
    </submittedName>
</protein>
<dbReference type="RefSeq" id="WP_024314036.1">
    <property type="nucleotide sequence ID" value="NZ_ATTO01000008.1"/>
</dbReference>
<dbReference type="KEGG" id="rhl:LPU83_1969"/>
<evidence type="ECO:0000313" key="3">
    <source>
        <dbReference type="Proteomes" id="UP000019443"/>
    </source>
</evidence>
<dbReference type="AlphaFoldDB" id="W6RG08"/>